<protein>
    <recommendedName>
        <fullName evidence="2">Sulfatase N-terminal domain-containing protein</fullName>
    </recommendedName>
</protein>
<dbReference type="AlphaFoldDB" id="A0A381Y692"/>
<dbReference type="Gene3D" id="3.40.720.10">
    <property type="entry name" value="Alkaline Phosphatase, subunit A"/>
    <property type="match status" value="2"/>
</dbReference>
<dbReference type="PANTHER" id="PTHR10151">
    <property type="entry name" value="ECTONUCLEOTIDE PYROPHOSPHATASE/PHOSPHODIESTERASE"/>
    <property type="match status" value="1"/>
</dbReference>
<evidence type="ECO:0008006" key="2">
    <source>
        <dbReference type="Google" id="ProtNLM"/>
    </source>
</evidence>
<gene>
    <name evidence="1" type="ORF">METZ01_LOCUS125244</name>
</gene>
<name>A0A381Y692_9ZZZZ</name>
<organism evidence="1">
    <name type="scientific">marine metagenome</name>
    <dbReference type="NCBI Taxonomy" id="408172"/>
    <lineage>
        <taxon>unclassified sequences</taxon>
        <taxon>metagenomes</taxon>
        <taxon>ecological metagenomes</taxon>
    </lineage>
</organism>
<dbReference type="SUPFAM" id="SSF53649">
    <property type="entry name" value="Alkaline phosphatase-like"/>
    <property type="match status" value="2"/>
</dbReference>
<dbReference type="InterPro" id="IPR017850">
    <property type="entry name" value="Alkaline_phosphatase_core_sf"/>
</dbReference>
<reference evidence="1" key="1">
    <citation type="submission" date="2018-05" db="EMBL/GenBank/DDBJ databases">
        <authorList>
            <person name="Lanie J.A."/>
            <person name="Ng W.-L."/>
            <person name="Kazmierczak K.M."/>
            <person name="Andrzejewski T.M."/>
            <person name="Davidsen T.M."/>
            <person name="Wayne K.J."/>
            <person name="Tettelin H."/>
            <person name="Glass J.I."/>
            <person name="Rusch D."/>
            <person name="Podicherti R."/>
            <person name="Tsui H.-C.T."/>
            <person name="Winkler M.E."/>
        </authorList>
    </citation>
    <scope>NUCLEOTIDE SEQUENCE</scope>
</reference>
<sequence length="283" mass="31328">MGTLLSFILVGSLTFGQAESDTELDHTQDSIGDKSLHWTLQAEIQSENSSPPKTQRQKHLEMFARAYYPGRSGQIMLVPVEGEMVLEPDDRQYRFMHGSPWTYDAKIPLVFFGPRFIRQGLWMEPVVQQDIAPTLASMLDLSKPASMTGRALSTALLETNSLPRAILLVVLDGMRSDYLDRYTSEMPTITRLRHDGSSFENTRVNYLPTLTSVGHATIVTGADPKIHGIAANTMFDHVSGRSTGAYPDYSPANLMALTLGDLWNLRTHGRSVIIAQGTTARAT</sequence>
<dbReference type="EMBL" id="UINC01017456">
    <property type="protein sequence ID" value="SVA72390.1"/>
    <property type="molecule type" value="Genomic_DNA"/>
</dbReference>
<feature type="non-terminal residue" evidence="1">
    <location>
        <position position="283"/>
    </location>
</feature>
<dbReference type="GO" id="GO:0016787">
    <property type="term" value="F:hydrolase activity"/>
    <property type="evidence" value="ECO:0007669"/>
    <property type="project" value="UniProtKB-ARBA"/>
</dbReference>
<proteinExistence type="predicted"/>
<dbReference type="Pfam" id="PF01663">
    <property type="entry name" value="Phosphodiest"/>
    <property type="match status" value="1"/>
</dbReference>
<evidence type="ECO:0000313" key="1">
    <source>
        <dbReference type="EMBL" id="SVA72390.1"/>
    </source>
</evidence>
<accession>A0A381Y692</accession>
<dbReference type="InterPro" id="IPR002591">
    <property type="entry name" value="Phosphodiest/P_Trfase"/>
</dbReference>
<dbReference type="PANTHER" id="PTHR10151:SF120">
    <property type="entry name" value="BIS(5'-ADENOSYL)-TRIPHOSPHATASE"/>
    <property type="match status" value="1"/>
</dbReference>